<feature type="domain" description="ABM" evidence="1">
    <location>
        <begin position="11"/>
        <end position="56"/>
    </location>
</feature>
<dbReference type="RefSeq" id="WP_058872845.1">
    <property type="nucleotide sequence ID" value="NZ_LQBK01000004.1"/>
</dbReference>
<name>A0A0W8INA7_KOCRO</name>
<gene>
    <name evidence="2" type="ORF">AVL61_00400</name>
</gene>
<accession>A0A0W8INA7</accession>
<dbReference type="Gene3D" id="3.30.70.100">
    <property type="match status" value="1"/>
</dbReference>
<evidence type="ECO:0000313" key="3">
    <source>
        <dbReference type="Proteomes" id="UP000053512"/>
    </source>
</evidence>
<organism evidence="2 3">
    <name type="scientific">Kocuria rosea subsp. polaris</name>
    <dbReference type="NCBI Taxonomy" id="136273"/>
    <lineage>
        <taxon>Bacteria</taxon>
        <taxon>Bacillati</taxon>
        <taxon>Actinomycetota</taxon>
        <taxon>Actinomycetes</taxon>
        <taxon>Micrococcales</taxon>
        <taxon>Micrococcaceae</taxon>
        <taxon>Kocuria</taxon>
    </lineage>
</organism>
<dbReference type="SUPFAM" id="SSF54909">
    <property type="entry name" value="Dimeric alpha+beta barrel"/>
    <property type="match status" value="1"/>
</dbReference>
<reference evidence="3" key="1">
    <citation type="submission" date="2015-12" db="EMBL/GenBank/DDBJ databases">
        <authorList>
            <person name="Nair G.R."/>
            <person name="Kaur G."/>
            <person name="Mayilraj S."/>
        </authorList>
    </citation>
    <scope>NUCLEOTIDE SEQUENCE [LARGE SCALE GENOMIC DNA]</scope>
    <source>
        <strain evidence="3">CD08_4</strain>
    </source>
</reference>
<dbReference type="InterPro" id="IPR011008">
    <property type="entry name" value="Dimeric_a/b-barrel"/>
</dbReference>
<dbReference type="OrthoDB" id="165368at2"/>
<protein>
    <recommendedName>
        <fullName evidence="1">ABM domain-containing protein</fullName>
    </recommendedName>
</protein>
<dbReference type="AlphaFoldDB" id="A0A0W8INA7"/>
<dbReference type="InterPro" id="IPR007138">
    <property type="entry name" value="ABM_dom"/>
</dbReference>
<evidence type="ECO:0000313" key="2">
    <source>
        <dbReference type="EMBL" id="KUG61429.1"/>
    </source>
</evidence>
<proteinExistence type="predicted"/>
<evidence type="ECO:0000259" key="1">
    <source>
        <dbReference type="Pfam" id="PF03992"/>
    </source>
</evidence>
<dbReference type="Proteomes" id="UP000053512">
    <property type="component" value="Unassembled WGS sequence"/>
</dbReference>
<dbReference type="Pfam" id="PF03992">
    <property type="entry name" value="ABM"/>
    <property type="match status" value="1"/>
</dbReference>
<comment type="caution">
    <text evidence="2">The sequence shown here is derived from an EMBL/GenBank/DDBJ whole genome shotgun (WGS) entry which is preliminary data.</text>
</comment>
<sequence length="90" mass="10366">MFATVAEVADLDQFLRTFSTIGVEKRRQHGCRGAHVFRDPDDPHRVWVLFDWELEDYQGFLADPEIPAIARELALREPPVKVDPLAQYDA</sequence>
<dbReference type="EMBL" id="LQBK01000004">
    <property type="protein sequence ID" value="KUG61429.1"/>
    <property type="molecule type" value="Genomic_DNA"/>
</dbReference>